<organism evidence="1 2">
    <name type="scientific">Candidatus Nomurabacteria bacterium RIFCSPHIGHO2_02_FULL_42_24</name>
    <dbReference type="NCBI Taxonomy" id="1801757"/>
    <lineage>
        <taxon>Bacteria</taxon>
        <taxon>Candidatus Nomuraibacteriota</taxon>
    </lineage>
</organism>
<dbReference type="Pfam" id="PF02643">
    <property type="entry name" value="DUF192"/>
    <property type="match status" value="1"/>
</dbReference>
<name>A0A1F6WH08_9BACT</name>
<evidence type="ECO:0000313" key="2">
    <source>
        <dbReference type="Proteomes" id="UP000179880"/>
    </source>
</evidence>
<evidence type="ECO:0000313" key="1">
    <source>
        <dbReference type="EMBL" id="OGI81197.1"/>
    </source>
</evidence>
<dbReference type="InterPro" id="IPR038695">
    <property type="entry name" value="Saro_0823-like_sf"/>
</dbReference>
<dbReference type="EMBL" id="MFUH01000036">
    <property type="protein sequence ID" value="OGI81197.1"/>
    <property type="molecule type" value="Genomic_DNA"/>
</dbReference>
<dbReference type="PANTHER" id="PTHR37953:SF1">
    <property type="entry name" value="UPF0127 PROTEIN MJ1496"/>
    <property type="match status" value="1"/>
</dbReference>
<accession>A0A1F6WH08</accession>
<evidence type="ECO:0008006" key="3">
    <source>
        <dbReference type="Google" id="ProtNLM"/>
    </source>
</evidence>
<dbReference type="Gene3D" id="2.60.120.1140">
    <property type="entry name" value="Protein of unknown function DUF192"/>
    <property type="match status" value="1"/>
</dbReference>
<gene>
    <name evidence="1" type="ORF">A3B93_01800</name>
</gene>
<sequence>MKKYLQILIIIGVFIVIAILLTRQAPLVNVNIDKENLPRVRLGGTTVKVEIADTQDEQTLGLSGRESLLDGHGMLFVFKELSEHMFWMKDMKFPIDIIWISENFKIVDIKENATPESYPDVFLPTEKARYVLEVQAGFFASHRLKLGDKVRIDGLQF</sequence>
<dbReference type="InterPro" id="IPR003795">
    <property type="entry name" value="DUF192"/>
</dbReference>
<reference evidence="1 2" key="1">
    <citation type="journal article" date="2016" name="Nat. Commun.">
        <title>Thousands of microbial genomes shed light on interconnected biogeochemical processes in an aquifer system.</title>
        <authorList>
            <person name="Anantharaman K."/>
            <person name="Brown C.T."/>
            <person name="Hug L.A."/>
            <person name="Sharon I."/>
            <person name="Castelle C.J."/>
            <person name="Probst A.J."/>
            <person name="Thomas B.C."/>
            <person name="Singh A."/>
            <person name="Wilkins M.J."/>
            <person name="Karaoz U."/>
            <person name="Brodie E.L."/>
            <person name="Williams K.H."/>
            <person name="Hubbard S.S."/>
            <person name="Banfield J.F."/>
        </authorList>
    </citation>
    <scope>NUCLEOTIDE SEQUENCE [LARGE SCALE GENOMIC DNA]</scope>
</reference>
<comment type="caution">
    <text evidence="1">The sequence shown here is derived from an EMBL/GenBank/DDBJ whole genome shotgun (WGS) entry which is preliminary data.</text>
</comment>
<protein>
    <recommendedName>
        <fullName evidence="3">DUF192 domain-containing protein</fullName>
    </recommendedName>
</protein>
<proteinExistence type="predicted"/>
<dbReference type="AlphaFoldDB" id="A0A1F6WH08"/>
<dbReference type="PANTHER" id="PTHR37953">
    <property type="entry name" value="UPF0127 PROTEIN MJ1496"/>
    <property type="match status" value="1"/>
</dbReference>
<dbReference type="Proteomes" id="UP000179880">
    <property type="component" value="Unassembled WGS sequence"/>
</dbReference>